<feature type="compositionally biased region" description="Low complexity" evidence="2">
    <location>
        <begin position="424"/>
        <end position="433"/>
    </location>
</feature>
<dbReference type="PANTHER" id="PTHR21456">
    <property type="entry name" value="FAMILY WITH SEQUENCE SIMILARITY 102"/>
    <property type="match status" value="1"/>
</dbReference>
<sequence>MSISFLRKKKVKFNVELCVLKLTDIPLLNAIIFAKVRLLDCGSFAGITLHKPVCSHEVDFTTSPSSSFGHQNELENVQIRAKTLDLPSISQQNGGVHRHSVTCFATEQLPLPGRRNSLSEESNRTIWKSQQTHQLGLVENNGNQRREYDDEQEEENEERLLVSNDVGPNGEVGNGGHDEGGQIGFAEKDPQPFKFSCCIPFDSKQTGMLEACRFKISLRKEDRAGRTPQKLGFVILNLTEFAYSGAKGITRSYLVDGYDNNQRADNSRVYVFVRMQHNSADPLFKIPNSSTIFRRSNSMESLHSRSDQLGHFLNPADRKAPPPSPDPKSISSTPQENTANSTVASQNVVVQALYTVPAQLISSTSAMASSTLSANVCTYSTVPGGFGHNMSTRVQQTRRDPGVVIDEVLAENSATLQTVRRPSHASASSSPASDEYETSSS</sequence>
<dbReference type="Proteomes" id="UP001620645">
    <property type="component" value="Unassembled WGS sequence"/>
</dbReference>
<feature type="region of interest" description="Disordered" evidence="2">
    <location>
        <begin position="309"/>
        <end position="342"/>
    </location>
</feature>
<evidence type="ECO:0000313" key="5">
    <source>
        <dbReference type="Proteomes" id="UP001620645"/>
    </source>
</evidence>
<accession>A0ABD2K3H8</accession>
<feature type="domain" description="C2 NT-type" evidence="3">
    <location>
        <begin position="3"/>
        <end position="277"/>
    </location>
</feature>
<organism evidence="4 5">
    <name type="scientific">Heterodera schachtii</name>
    <name type="common">Sugarbeet cyst nematode worm</name>
    <name type="synonym">Tylenchus schachtii</name>
    <dbReference type="NCBI Taxonomy" id="97005"/>
    <lineage>
        <taxon>Eukaryota</taxon>
        <taxon>Metazoa</taxon>
        <taxon>Ecdysozoa</taxon>
        <taxon>Nematoda</taxon>
        <taxon>Chromadorea</taxon>
        <taxon>Rhabditida</taxon>
        <taxon>Tylenchina</taxon>
        <taxon>Tylenchomorpha</taxon>
        <taxon>Tylenchoidea</taxon>
        <taxon>Heteroderidae</taxon>
        <taxon>Heteroderinae</taxon>
        <taxon>Heterodera</taxon>
    </lineage>
</organism>
<name>A0ABD2K3H8_HETSC</name>
<evidence type="ECO:0000256" key="1">
    <source>
        <dbReference type="ARBA" id="ARBA00034780"/>
    </source>
</evidence>
<feature type="region of interest" description="Disordered" evidence="2">
    <location>
        <begin position="138"/>
        <end position="183"/>
    </location>
</feature>
<dbReference type="EMBL" id="JBICCN010000054">
    <property type="protein sequence ID" value="KAL3097439.1"/>
    <property type="molecule type" value="Genomic_DNA"/>
</dbReference>
<evidence type="ECO:0000313" key="4">
    <source>
        <dbReference type="EMBL" id="KAL3097439.1"/>
    </source>
</evidence>
<dbReference type="Pfam" id="PF10358">
    <property type="entry name" value="NT-C2"/>
    <property type="match status" value="1"/>
</dbReference>
<feature type="region of interest" description="Disordered" evidence="2">
    <location>
        <begin position="415"/>
        <end position="441"/>
    </location>
</feature>
<keyword evidence="5" id="KW-1185">Reference proteome</keyword>
<evidence type="ECO:0000256" key="2">
    <source>
        <dbReference type="SAM" id="MobiDB-lite"/>
    </source>
</evidence>
<comment type="similarity">
    <text evidence="1">Belongs to the EEIG family.</text>
</comment>
<dbReference type="InterPro" id="IPR019448">
    <property type="entry name" value="NT-C2"/>
</dbReference>
<dbReference type="AlphaFoldDB" id="A0ABD2K3H8"/>
<protein>
    <recommendedName>
        <fullName evidence="3">C2 NT-type domain-containing protein</fullName>
    </recommendedName>
</protein>
<proteinExistence type="inferred from homology"/>
<comment type="caution">
    <text evidence="4">The sequence shown here is derived from an EMBL/GenBank/DDBJ whole genome shotgun (WGS) entry which is preliminary data.</text>
</comment>
<dbReference type="InterPro" id="IPR039931">
    <property type="entry name" value="EEIG1/2-like"/>
</dbReference>
<evidence type="ECO:0000259" key="3">
    <source>
        <dbReference type="PROSITE" id="PS51840"/>
    </source>
</evidence>
<dbReference type="PANTHER" id="PTHR21456:SF1">
    <property type="entry name" value="C2 NT-TYPE DOMAIN-CONTAINING PROTEIN"/>
    <property type="match status" value="1"/>
</dbReference>
<gene>
    <name evidence="4" type="ORF">niasHS_003887</name>
</gene>
<dbReference type="PROSITE" id="PS51840">
    <property type="entry name" value="C2_NT"/>
    <property type="match status" value="1"/>
</dbReference>
<reference evidence="4 5" key="1">
    <citation type="submission" date="2024-10" db="EMBL/GenBank/DDBJ databases">
        <authorList>
            <person name="Kim D."/>
        </authorList>
    </citation>
    <scope>NUCLEOTIDE SEQUENCE [LARGE SCALE GENOMIC DNA]</scope>
    <source>
        <strain evidence="4">Taebaek</strain>
    </source>
</reference>